<name>A0A0Q1C1E8_9FLAO</name>
<evidence type="ECO:0000259" key="2">
    <source>
        <dbReference type="Pfam" id="PF13840"/>
    </source>
</evidence>
<comment type="caution">
    <text evidence="3">The sequence shown here is derived from an EMBL/GenBank/DDBJ whole genome shotgun (WGS) entry which is preliminary data.</text>
</comment>
<dbReference type="EMBL" id="LCTZ01000002">
    <property type="protein sequence ID" value="KQC31036.1"/>
    <property type="molecule type" value="Genomic_DNA"/>
</dbReference>
<dbReference type="InterPro" id="IPR027795">
    <property type="entry name" value="CASTOR_ACT_dom"/>
</dbReference>
<keyword evidence="3" id="KW-0808">Transferase</keyword>
<gene>
    <name evidence="3" type="ORF">AAY42_14875</name>
</gene>
<dbReference type="PANTHER" id="PTHR39199">
    <property type="entry name" value="BLR5128 PROTEIN"/>
    <property type="match status" value="1"/>
</dbReference>
<feature type="domain" description="DUF2241" evidence="1">
    <location>
        <begin position="2"/>
        <end position="69"/>
    </location>
</feature>
<accession>A0A0Q1C1E8</accession>
<evidence type="ECO:0000313" key="4">
    <source>
        <dbReference type="Proteomes" id="UP000050827"/>
    </source>
</evidence>
<dbReference type="PANTHER" id="PTHR39199:SF1">
    <property type="entry name" value="BLR5128 PROTEIN"/>
    <property type="match status" value="1"/>
</dbReference>
<dbReference type="Gene3D" id="3.30.2130.10">
    <property type="entry name" value="VC0802-like"/>
    <property type="match status" value="1"/>
</dbReference>
<organism evidence="3 4">
    <name type="scientific">Flagellimonas eckloniae</name>
    <dbReference type="NCBI Taxonomy" id="346185"/>
    <lineage>
        <taxon>Bacteria</taxon>
        <taxon>Pseudomonadati</taxon>
        <taxon>Bacteroidota</taxon>
        <taxon>Flavobacteriia</taxon>
        <taxon>Flavobacteriales</taxon>
        <taxon>Flavobacteriaceae</taxon>
        <taxon>Flagellimonas</taxon>
    </lineage>
</organism>
<reference evidence="3 4" key="1">
    <citation type="submission" date="2015-04" db="EMBL/GenBank/DDBJ databases">
        <title>Complete genome of flavobacterium.</title>
        <authorList>
            <person name="Kwon Y.M."/>
            <person name="Kim S.-J."/>
        </authorList>
    </citation>
    <scope>NUCLEOTIDE SEQUENCE [LARGE SCALE GENOMIC DNA]</scope>
    <source>
        <strain evidence="3 4">DK169</strain>
    </source>
</reference>
<dbReference type="InterPro" id="IPR018717">
    <property type="entry name" value="DUF2241"/>
</dbReference>
<dbReference type="PATRIC" id="fig|1547436.3.peg.3068"/>
<protein>
    <submittedName>
        <fullName evidence="3">Acetyltransferase</fullName>
    </submittedName>
</protein>
<keyword evidence="4" id="KW-1185">Reference proteome</keyword>
<dbReference type="STRING" id="346185.AAY42_14875"/>
<evidence type="ECO:0000259" key="1">
    <source>
        <dbReference type="Pfam" id="PF10000"/>
    </source>
</evidence>
<dbReference type="Proteomes" id="UP000050827">
    <property type="component" value="Unassembled WGS sequence"/>
</dbReference>
<dbReference type="GO" id="GO:0016740">
    <property type="term" value="F:transferase activity"/>
    <property type="evidence" value="ECO:0007669"/>
    <property type="project" value="UniProtKB-KW"/>
</dbReference>
<dbReference type="InterPro" id="IPR045865">
    <property type="entry name" value="ACT-like_dom_sf"/>
</dbReference>
<sequence length="132" mass="14661">MSGKTNLSELLSEMNPQLHEGDYVFVSVSDSFSINLHDVLASFREQEGVTLVLEKQKADQLSLKYDYVASWITLNVHSSLEAVGLTAAVSKVLAENEISCNVVAAYYHDHIFVDKQNGKKAIDVLKQLSKMN</sequence>
<proteinExistence type="predicted"/>
<dbReference type="Pfam" id="PF10000">
    <property type="entry name" value="ACT_3"/>
    <property type="match status" value="1"/>
</dbReference>
<dbReference type="OrthoDB" id="517867at2"/>
<dbReference type="RefSeq" id="WP_055396623.1">
    <property type="nucleotide sequence ID" value="NZ_LCTZ01000002.1"/>
</dbReference>
<dbReference type="AlphaFoldDB" id="A0A0Q1C1E8"/>
<dbReference type="SUPFAM" id="SSF55021">
    <property type="entry name" value="ACT-like"/>
    <property type="match status" value="2"/>
</dbReference>
<dbReference type="Pfam" id="PF13840">
    <property type="entry name" value="ACT_7"/>
    <property type="match status" value="1"/>
</dbReference>
<feature type="domain" description="CASTOR ACT" evidence="2">
    <location>
        <begin position="70"/>
        <end position="126"/>
    </location>
</feature>
<evidence type="ECO:0000313" key="3">
    <source>
        <dbReference type="EMBL" id="KQC31036.1"/>
    </source>
</evidence>